<keyword evidence="1" id="KW-0732">Signal</keyword>
<dbReference type="OrthoDB" id="824494at2"/>
<name>A0A1I6YK03_9BACT</name>
<dbReference type="Proteomes" id="UP000199673">
    <property type="component" value="Unassembled WGS sequence"/>
</dbReference>
<protein>
    <submittedName>
        <fullName evidence="2">Uncharacterized protein</fullName>
    </submittedName>
</protein>
<feature type="chain" id="PRO_5011522201" evidence="1">
    <location>
        <begin position="20"/>
        <end position="198"/>
    </location>
</feature>
<dbReference type="RefSeq" id="WP_091691601.1">
    <property type="nucleotide sequence ID" value="NZ_FPBF01000001.1"/>
</dbReference>
<evidence type="ECO:0000256" key="1">
    <source>
        <dbReference type="SAM" id="SignalP"/>
    </source>
</evidence>
<evidence type="ECO:0000313" key="2">
    <source>
        <dbReference type="EMBL" id="SFT50677.1"/>
    </source>
</evidence>
<gene>
    <name evidence="2" type="ORF">SAMN04489724_1052</name>
</gene>
<dbReference type="EMBL" id="FPBF01000001">
    <property type="protein sequence ID" value="SFT50677.1"/>
    <property type="molecule type" value="Genomic_DNA"/>
</dbReference>
<keyword evidence="3" id="KW-1185">Reference proteome</keyword>
<sequence>MKKSLVVLIALISSIYIWSGCSSGDENPTDNEKSIYYFRFKIEGQLVEYPYQPETQINLTGGKYYDGVNQLHIIQLSGTQNIYQSLKNQVVFHLGHTEDFTTGITYSNLASEDVVTLHTFLFGYHDENGKNYIATKNSAVVSIWDEVTIEFSQIDASGLKGTFSGTGKSYDSSSGQNILNGSVQITDGEFYVPRNNEL</sequence>
<accession>A0A1I6YK03</accession>
<dbReference type="AlphaFoldDB" id="A0A1I6YK03"/>
<evidence type="ECO:0000313" key="3">
    <source>
        <dbReference type="Proteomes" id="UP000199673"/>
    </source>
</evidence>
<feature type="signal peptide" evidence="1">
    <location>
        <begin position="1"/>
        <end position="19"/>
    </location>
</feature>
<dbReference type="PROSITE" id="PS51257">
    <property type="entry name" value="PROKAR_LIPOPROTEIN"/>
    <property type="match status" value="1"/>
</dbReference>
<reference evidence="3" key="1">
    <citation type="submission" date="2016-10" db="EMBL/GenBank/DDBJ databases">
        <authorList>
            <person name="Varghese N."/>
            <person name="Submissions S."/>
        </authorList>
    </citation>
    <scope>NUCLEOTIDE SEQUENCE [LARGE SCALE GENOMIC DNA]</scope>
    <source>
        <strain evidence="3">DSM 23445</strain>
    </source>
</reference>
<proteinExistence type="predicted"/>
<organism evidence="2 3">
    <name type="scientific">Algoriphagus locisalis</name>
    <dbReference type="NCBI Taxonomy" id="305507"/>
    <lineage>
        <taxon>Bacteria</taxon>
        <taxon>Pseudomonadati</taxon>
        <taxon>Bacteroidota</taxon>
        <taxon>Cytophagia</taxon>
        <taxon>Cytophagales</taxon>
        <taxon>Cyclobacteriaceae</taxon>
        <taxon>Algoriphagus</taxon>
    </lineage>
</organism>